<dbReference type="Proteomes" id="UP000016930">
    <property type="component" value="Unassembled WGS sequence"/>
</dbReference>
<accession>M2QWH5</accession>
<evidence type="ECO:0000313" key="2">
    <source>
        <dbReference type="EMBL" id="EMD41433.1"/>
    </source>
</evidence>
<reference evidence="2 3" key="1">
    <citation type="journal article" date="2012" name="Proc. Natl. Acad. Sci. U.S.A.">
        <title>Comparative genomics of Ceriporiopsis subvermispora and Phanerochaete chrysosporium provide insight into selective ligninolysis.</title>
        <authorList>
            <person name="Fernandez-Fueyo E."/>
            <person name="Ruiz-Duenas F.J."/>
            <person name="Ferreira P."/>
            <person name="Floudas D."/>
            <person name="Hibbett D.S."/>
            <person name="Canessa P."/>
            <person name="Larrondo L.F."/>
            <person name="James T.Y."/>
            <person name="Seelenfreund D."/>
            <person name="Lobos S."/>
            <person name="Polanco R."/>
            <person name="Tello M."/>
            <person name="Honda Y."/>
            <person name="Watanabe T."/>
            <person name="Watanabe T."/>
            <person name="Ryu J.S."/>
            <person name="Kubicek C.P."/>
            <person name="Schmoll M."/>
            <person name="Gaskell J."/>
            <person name="Hammel K.E."/>
            <person name="St John F.J."/>
            <person name="Vanden Wymelenberg A."/>
            <person name="Sabat G."/>
            <person name="Splinter BonDurant S."/>
            <person name="Syed K."/>
            <person name="Yadav J.S."/>
            <person name="Doddapaneni H."/>
            <person name="Subramanian V."/>
            <person name="Lavin J.L."/>
            <person name="Oguiza J.A."/>
            <person name="Perez G."/>
            <person name="Pisabarro A.G."/>
            <person name="Ramirez L."/>
            <person name="Santoyo F."/>
            <person name="Master E."/>
            <person name="Coutinho P.M."/>
            <person name="Henrissat B."/>
            <person name="Lombard V."/>
            <person name="Magnuson J.K."/>
            <person name="Kuees U."/>
            <person name="Hori C."/>
            <person name="Igarashi K."/>
            <person name="Samejima M."/>
            <person name="Held B.W."/>
            <person name="Barry K.W."/>
            <person name="LaButti K.M."/>
            <person name="Lapidus A."/>
            <person name="Lindquist E.A."/>
            <person name="Lucas S.M."/>
            <person name="Riley R."/>
            <person name="Salamov A.A."/>
            <person name="Hoffmeister D."/>
            <person name="Schwenk D."/>
            <person name="Hadar Y."/>
            <person name="Yarden O."/>
            <person name="de Vries R.P."/>
            <person name="Wiebenga A."/>
            <person name="Stenlid J."/>
            <person name="Eastwood D."/>
            <person name="Grigoriev I.V."/>
            <person name="Berka R.M."/>
            <person name="Blanchette R.A."/>
            <person name="Kersten P."/>
            <person name="Martinez A.T."/>
            <person name="Vicuna R."/>
            <person name="Cullen D."/>
        </authorList>
    </citation>
    <scope>NUCLEOTIDE SEQUENCE [LARGE SCALE GENOMIC DNA]</scope>
    <source>
        <strain evidence="2 3">B</strain>
    </source>
</reference>
<dbReference type="HOGENOM" id="CLU_973180_0_0_1"/>
<dbReference type="AlphaFoldDB" id="M2QWH5"/>
<gene>
    <name evidence="2" type="ORF">CERSUDRAFT_89998</name>
</gene>
<proteinExistence type="predicted"/>
<keyword evidence="3" id="KW-1185">Reference proteome</keyword>
<sequence>MAVVISLIGVLMLIAGAFFLYRRRRVNAIRDDSLLPLSFLIIGDGSQTTQAEPSVSSQTWPPPPVYKERASHRWNVSRTRRPDVAPGAFTLPPSYSALHSYEPPSIAQYEGRTPRAVPAKTIDELIGMMARNPSIHRRSQTTTIEVAARPFPQPARHSTSDDTHIAVTGPLLAEVNNATAIHDPLVARPTLMIPRSASAIGDHLVSASGLTTPISVDGGAQRDWISPATPTPFLPARADSVRTVLSIRKRLPDVPAVEEAQDEGLEQERLIVQSRPLPALPNGETK</sequence>
<feature type="region of interest" description="Disordered" evidence="1">
    <location>
        <begin position="256"/>
        <end position="286"/>
    </location>
</feature>
<name>M2QWH5_CERS8</name>
<organism evidence="2 3">
    <name type="scientific">Ceriporiopsis subvermispora (strain B)</name>
    <name type="common">White-rot fungus</name>
    <name type="synonym">Gelatoporia subvermispora</name>
    <dbReference type="NCBI Taxonomy" id="914234"/>
    <lineage>
        <taxon>Eukaryota</taxon>
        <taxon>Fungi</taxon>
        <taxon>Dikarya</taxon>
        <taxon>Basidiomycota</taxon>
        <taxon>Agaricomycotina</taxon>
        <taxon>Agaricomycetes</taxon>
        <taxon>Polyporales</taxon>
        <taxon>Gelatoporiaceae</taxon>
        <taxon>Gelatoporia</taxon>
    </lineage>
</organism>
<evidence type="ECO:0000256" key="1">
    <source>
        <dbReference type="SAM" id="MobiDB-lite"/>
    </source>
</evidence>
<dbReference type="EMBL" id="KB445791">
    <property type="protein sequence ID" value="EMD41433.1"/>
    <property type="molecule type" value="Genomic_DNA"/>
</dbReference>
<protein>
    <submittedName>
        <fullName evidence="2">Uncharacterized protein</fullName>
    </submittedName>
</protein>
<evidence type="ECO:0000313" key="3">
    <source>
        <dbReference type="Proteomes" id="UP000016930"/>
    </source>
</evidence>